<feature type="transmembrane region" description="Helical" evidence="1">
    <location>
        <begin position="32"/>
        <end position="53"/>
    </location>
</feature>
<name>A0ABX5YQ70_9PLAN</name>
<keyword evidence="3" id="KW-1185">Reference proteome</keyword>
<reference evidence="2 3" key="1">
    <citation type="submission" date="2019-08" db="EMBL/GenBank/DDBJ databases">
        <title>Deep-cultivation of Planctomycetes and their phenomic and genomic characterization uncovers novel biology.</title>
        <authorList>
            <person name="Wiegand S."/>
            <person name="Jogler M."/>
            <person name="Boedeker C."/>
            <person name="Pinto D."/>
            <person name="Vollmers J."/>
            <person name="Rivas-Marin E."/>
            <person name="Kohn T."/>
            <person name="Peeters S.H."/>
            <person name="Heuer A."/>
            <person name="Rast P."/>
            <person name="Oberbeckmann S."/>
            <person name="Bunk B."/>
            <person name="Jeske O."/>
            <person name="Meyerdierks A."/>
            <person name="Storesund J.E."/>
            <person name="Kallscheuer N."/>
            <person name="Luecker S."/>
            <person name="Lage O.M."/>
            <person name="Pohl T."/>
            <person name="Merkel B.J."/>
            <person name="Hornburger P."/>
            <person name="Mueller R.-W."/>
            <person name="Bruemmer F."/>
            <person name="Labrenz M."/>
            <person name="Spormann A.M."/>
            <person name="Op den Camp H."/>
            <person name="Overmann J."/>
            <person name="Amann R."/>
            <person name="Jetten M.S.M."/>
            <person name="Mascher T."/>
            <person name="Medema M.H."/>
            <person name="Devos D.P."/>
            <person name="Kaster A.-K."/>
            <person name="Ovreas L."/>
            <person name="Rohde M."/>
            <person name="Galperin M.Y."/>
            <person name="Jogler C."/>
        </authorList>
    </citation>
    <scope>NUCLEOTIDE SEQUENCE [LARGE SCALE GENOMIC DNA]</scope>
    <source>
        <strain evidence="2 3">DSM 8797</strain>
    </source>
</reference>
<evidence type="ECO:0000256" key="1">
    <source>
        <dbReference type="SAM" id="Phobius"/>
    </source>
</evidence>
<evidence type="ECO:0000313" key="2">
    <source>
        <dbReference type="EMBL" id="QEG17909.1"/>
    </source>
</evidence>
<keyword evidence="1" id="KW-1133">Transmembrane helix</keyword>
<keyword evidence="1" id="KW-0812">Transmembrane</keyword>
<dbReference type="Proteomes" id="UP000322887">
    <property type="component" value="Chromosome"/>
</dbReference>
<dbReference type="RefSeq" id="WP_149303064.1">
    <property type="nucleotide sequence ID" value="NZ_CP036353.1"/>
</dbReference>
<feature type="transmembrane region" description="Helical" evidence="1">
    <location>
        <begin position="60"/>
        <end position="77"/>
    </location>
</feature>
<protein>
    <submittedName>
        <fullName evidence="2">Uncharacterized protein</fullName>
    </submittedName>
</protein>
<keyword evidence="1" id="KW-0472">Membrane</keyword>
<feature type="transmembrane region" description="Helical" evidence="1">
    <location>
        <begin position="7"/>
        <end position="26"/>
    </location>
</feature>
<organism evidence="2 3">
    <name type="scientific">Gimesia maris</name>
    <dbReference type="NCBI Taxonomy" id="122"/>
    <lineage>
        <taxon>Bacteria</taxon>
        <taxon>Pseudomonadati</taxon>
        <taxon>Planctomycetota</taxon>
        <taxon>Planctomycetia</taxon>
        <taxon>Planctomycetales</taxon>
        <taxon>Planctomycetaceae</taxon>
        <taxon>Gimesia</taxon>
    </lineage>
</organism>
<dbReference type="GeneID" id="98648288"/>
<evidence type="ECO:0000313" key="3">
    <source>
        <dbReference type="Proteomes" id="UP000322887"/>
    </source>
</evidence>
<accession>A0ABX5YQ70</accession>
<dbReference type="EMBL" id="CP042910">
    <property type="protein sequence ID" value="QEG17909.1"/>
    <property type="molecule type" value="Genomic_DNA"/>
</dbReference>
<gene>
    <name evidence="2" type="ORF">GmarT_37930</name>
</gene>
<sequence>MGILVAILMLIGGIAIAVGGIWFIIVTFQESVLWGLGCLFIPFVSLIFLCMHWDRAGKPFLIQIAGLVPFIIGAALSEPGV</sequence>
<proteinExistence type="predicted"/>